<protein>
    <submittedName>
        <fullName evidence="3">Uncharacterized protein</fullName>
    </submittedName>
</protein>
<feature type="region of interest" description="Disordered" evidence="2">
    <location>
        <begin position="105"/>
        <end position="132"/>
    </location>
</feature>
<feature type="compositionally biased region" description="Low complexity" evidence="2">
    <location>
        <begin position="300"/>
        <end position="313"/>
    </location>
</feature>
<sequence length="532" mass="56536">MPWGVPQHQDDHHDDASESVVSDSNEEGSGGGGMDVDSQSDQGSEEQHQQQQQHDLTSQQHLSKRRRIIMDDSSTNVMEVTNGGGNVAPVAGMGGGGGGIDPSLGGVNQGGGRGAGNDGRVPHFKPGLPDPDDKGENDCFFEDCQTRAGGNQYFIKHLMDKHGLIRGDQGRQEGGRRKAPKYLAVCPTNWPFNYGTSSSCGVCSDITTLLNVVGEHNHESPAICSFCWTYFADRQLLAAHINQGPCRSNEGFGRKLTLIRHMYSTALRIPDGPELAKQSEGQRRAHAEAERAARAEKYAAEQLAEQEWRAQQQAHRRQRQQRGGSPPMVAAPVQQQQQQVQPVVVGGNRRRTGGANGAIQNQQQQQQVVQQPGFHGSPMGQQFAISAGGTIDGMPNLAQQAGVSPGAVAAPDYVVPAATAEAMARSIERLSGIIGDLTATNSQLLQEMRSRDQHISNRDIQIRSREERINALSAENKKLSAEVARLTAIASGQLGMDGAGGGGGVVMGGGNGGGGGDGGLDQGEPMEEGEEV</sequence>
<evidence type="ECO:0000256" key="2">
    <source>
        <dbReference type="SAM" id="MobiDB-lite"/>
    </source>
</evidence>
<evidence type="ECO:0000256" key="1">
    <source>
        <dbReference type="SAM" id="Coils"/>
    </source>
</evidence>
<keyword evidence="1" id="KW-0175">Coiled coil</keyword>
<dbReference type="EMBL" id="JAULSY010000099">
    <property type="protein sequence ID" value="KAK0665894.1"/>
    <property type="molecule type" value="Genomic_DNA"/>
</dbReference>
<accession>A0AA40D7C0</accession>
<feature type="compositionally biased region" description="Gly residues" evidence="2">
    <location>
        <begin position="107"/>
        <end position="117"/>
    </location>
</feature>
<evidence type="ECO:0000313" key="3">
    <source>
        <dbReference type="EMBL" id="KAK0665894.1"/>
    </source>
</evidence>
<keyword evidence="4" id="KW-1185">Reference proteome</keyword>
<dbReference type="Proteomes" id="UP001174997">
    <property type="component" value="Unassembled WGS sequence"/>
</dbReference>
<feature type="compositionally biased region" description="Low complexity" evidence="2">
    <location>
        <begin position="49"/>
        <end position="61"/>
    </location>
</feature>
<feature type="compositionally biased region" description="Gly residues" evidence="2">
    <location>
        <begin position="500"/>
        <end position="521"/>
    </location>
</feature>
<name>A0AA40D7C0_9PEZI</name>
<feature type="region of interest" description="Disordered" evidence="2">
    <location>
        <begin position="273"/>
        <end position="341"/>
    </location>
</feature>
<evidence type="ECO:0000313" key="4">
    <source>
        <dbReference type="Proteomes" id="UP001174997"/>
    </source>
</evidence>
<feature type="compositionally biased region" description="Basic and acidic residues" evidence="2">
    <location>
        <begin position="280"/>
        <end position="299"/>
    </location>
</feature>
<feature type="region of interest" description="Disordered" evidence="2">
    <location>
        <begin position="500"/>
        <end position="532"/>
    </location>
</feature>
<organism evidence="3 4">
    <name type="scientific">Cercophora samala</name>
    <dbReference type="NCBI Taxonomy" id="330535"/>
    <lineage>
        <taxon>Eukaryota</taxon>
        <taxon>Fungi</taxon>
        <taxon>Dikarya</taxon>
        <taxon>Ascomycota</taxon>
        <taxon>Pezizomycotina</taxon>
        <taxon>Sordariomycetes</taxon>
        <taxon>Sordariomycetidae</taxon>
        <taxon>Sordariales</taxon>
        <taxon>Lasiosphaeriaceae</taxon>
        <taxon>Cercophora</taxon>
    </lineage>
</organism>
<proteinExistence type="predicted"/>
<reference evidence="3" key="1">
    <citation type="submission" date="2023-06" db="EMBL/GenBank/DDBJ databases">
        <title>Genome-scale phylogeny and comparative genomics of the fungal order Sordariales.</title>
        <authorList>
            <consortium name="Lawrence Berkeley National Laboratory"/>
            <person name="Hensen N."/>
            <person name="Bonometti L."/>
            <person name="Westerberg I."/>
            <person name="Brannstrom I.O."/>
            <person name="Guillou S."/>
            <person name="Cros-Aarteil S."/>
            <person name="Calhoun S."/>
            <person name="Haridas S."/>
            <person name="Kuo A."/>
            <person name="Mondo S."/>
            <person name="Pangilinan J."/>
            <person name="Riley R."/>
            <person name="Labutti K."/>
            <person name="Andreopoulos B."/>
            <person name="Lipzen A."/>
            <person name="Chen C."/>
            <person name="Yanf M."/>
            <person name="Daum C."/>
            <person name="Ng V."/>
            <person name="Clum A."/>
            <person name="Steindorff A."/>
            <person name="Ohm R."/>
            <person name="Martin F."/>
            <person name="Silar P."/>
            <person name="Natvig D."/>
            <person name="Lalanne C."/>
            <person name="Gautier V."/>
            <person name="Ament-Velasquez S.L."/>
            <person name="Kruys A."/>
            <person name="Hutchinson M.I."/>
            <person name="Powell A.J."/>
            <person name="Barry K."/>
            <person name="Miller A.N."/>
            <person name="Grigoriev I.V."/>
            <person name="Debuchy R."/>
            <person name="Gladieux P."/>
            <person name="Thoren M.H."/>
            <person name="Johannesson H."/>
        </authorList>
    </citation>
    <scope>NUCLEOTIDE SEQUENCE</scope>
    <source>
        <strain evidence="3">CBS 307.81</strain>
    </source>
</reference>
<dbReference type="AlphaFoldDB" id="A0AA40D7C0"/>
<feature type="coiled-coil region" evidence="1">
    <location>
        <begin position="462"/>
        <end position="489"/>
    </location>
</feature>
<feature type="region of interest" description="Disordered" evidence="2">
    <location>
        <begin position="1"/>
        <end position="62"/>
    </location>
</feature>
<comment type="caution">
    <text evidence="3">The sequence shown here is derived from an EMBL/GenBank/DDBJ whole genome shotgun (WGS) entry which is preliminary data.</text>
</comment>
<feature type="compositionally biased region" description="Low complexity" evidence="2">
    <location>
        <begin position="330"/>
        <end position="341"/>
    </location>
</feature>
<gene>
    <name evidence="3" type="ORF">QBC41DRAFT_375696</name>
</gene>